<dbReference type="RefSeq" id="WP_163802861.1">
    <property type="nucleotide sequence ID" value="NZ_AP022620.1"/>
</dbReference>
<accession>A0A6N4W2M0</accession>
<dbReference type="PANTHER" id="PTHR38839:SF5">
    <property type="entry name" value="TRANSCRIPTIONAL REGULATOR WHID"/>
    <property type="match status" value="1"/>
</dbReference>
<reference evidence="14 15" key="1">
    <citation type="journal article" date="2019" name="Emerg. Microbes Infect.">
        <title>Comprehensive subspecies identification of 175 nontuberculous mycobacteria species based on 7547 genomic profiles.</title>
        <authorList>
            <person name="Matsumoto Y."/>
            <person name="Kinjo T."/>
            <person name="Motooka D."/>
            <person name="Nabeya D."/>
            <person name="Jung N."/>
            <person name="Uechi K."/>
            <person name="Horii T."/>
            <person name="Iida T."/>
            <person name="Fujita J."/>
            <person name="Nakamura S."/>
        </authorList>
    </citation>
    <scope>NUCLEOTIDE SEQUENCE [LARGE SCALE GENOMIC DNA]</scope>
    <source>
        <strain evidence="14 15">JCM 30275</strain>
    </source>
</reference>
<evidence type="ECO:0000256" key="10">
    <source>
        <dbReference type="ARBA" id="ARBA00023157"/>
    </source>
</evidence>
<keyword evidence="10 12" id="KW-1015">Disulfide bond</keyword>
<protein>
    <recommendedName>
        <fullName evidence="12">Transcriptional regulator WhiB</fullName>
    </recommendedName>
</protein>
<keyword evidence="9 12" id="KW-0238">DNA-binding</keyword>
<dbReference type="KEGG" id="many:MANY_05760"/>
<dbReference type="GO" id="GO:0051539">
    <property type="term" value="F:4 iron, 4 sulfur cluster binding"/>
    <property type="evidence" value="ECO:0007669"/>
    <property type="project" value="UniProtKB-UniRule"/>
</dbReference>
<sequence length="102" mass="11520">MRRQRFPRPSADEWDWQRRGVCRAADSSVFFGPDHEPRAARIRREQIAKNLCHGCPVLAKCRSHALNACEPYGIWGGLSASERAQLSRPARRDVDSSCSIAL</sequence>
<proteinExistence type="inferred from homology"/>
<feature type="binding site" evidence="12">
    <location>
        <position position="61"/>
    </location>
    <ligand>
        <name>[4Fe-4S] cluster</name>
        <dbReference type="ChEBI" id="CHEBI:49883"/>
    </ligand>
</feature>
<evidence type="ECO:0000256" key="1">
    <source>
        <dbReference type="ARBA" id="ARBA00004496"/>
    </source>
</evidence>
<evidence type="ECO:0000256" key="5">
    <source>
        <dbReference type="ARBA" id="ARBA00022723"/>
    </source>
</evidence>
<evidence type="ECO:0000256" key="7">
    <source>
        <dbReference type="ARBA" id="ARBA00023014"/>
    </source>
</evidence>
<dbReference type="InterPro" id="IPR034768">
    <property type="entry name" value="4FE4S_WBL"/>
</dbReference>
<evidence type="ECO:0000256" key="4">
    <source>
        <dbReference type="ARBA" id="ARBA00022490"/>
    </source>
</evidence>
<evidence type="ECO:0000256" key="12">
    <source>
        <dbReference type="HAMAP-Rule" id="MF_01479"/>
    </source>
</evidence>
<dbReference type="Pfam" id="PF02467">
    <property type="entry name" value="Whib"/>
    <property type="match status" value="1"/>
</dbReference>
<keyword evidence="4 12" id="KW-0963">Cytoplasm</keyword>
<dbReference type="Proteomes" id="UP000467249">
    <property type="component" value="Chromosome"/>
</dbReference>
<keyword evidence="7 12" id="KW-0411">Iron-sulfur</keyword>
<dbReference type="GO" id="GO:0045892">
    <property type="term" value="P:negative regulation of DNA-templated transcription"/>
    <property type="evidence" value="ECO:0007669"/>
    <property type="project" value="TreeGrafter"/>
</dbReference>
<dbReference type="GO" id="GO:0046872">
    <property type="term" value="F:metal ion binding"/>
    <property type="evidence" value="ECO:0007669"/>
    <property type="project" value="UniProtKB-KW"/>
</dbReference>
<comment type="subcellular location">
    <subcellularLocation>
        <location evidence="1 12">Cytoplasm</location>
    </subcellularLocation>
</comment>
<dbReference type="InterPro" id="IPR003482">
    <property type="entry name" value="Whib"/>
</dbReference>
<gene>
    <name evidence="12 14" type="primary">whiB</name>
    <name evidence="14" type="ORF">MANY_05760</name>
</gene>
<dbReference type="EMBL" id="AP022620">
    <property type="protein sequence ID" value="BBZ75239.1"/>
    <property type="molecule type" value="Genomic_DNA"/>
</dbReference>
<keyword evidence="3 12" id="KW-0004">4Fe-4S</keyword>
<comment type="cofactor">
    <cofactor evidence="12">
        <name>[4Fe-4S] cluster</name>
        <dbReference type="ChEBI" id="CHEBI:49883"/>
    </cofactor>
    <text evidence="12">Binds 1 [4Fe-4S] cluster per subunit. Following nitrosylation of the [4Fe-4S] cluster binds 1 [4Fe-8(NO)] cluster per subunit.</text>
</comment>
<comment type="PTM">
    <text evidence="12">The Fe-S cluster can be nitrosylated by nitric oxide (NO).</text>
</comment>
<dbReference type="GO" id="GO:0045454">
    <property type="term" value="P:cell redox homeostasis"/>
    <property type="evidence" value="ECO:0007669"/>
    <property type="project" value="TreeGrafter"/>
</dbReference>
<feature type="binding site" evidence="12">
    <location>
        <position position="22"/>
    </location>
    <ligand>
        <name>[4Fe-4S] cluster</name>
        <dbReference type="ChEBI" id="CHEBI:49883"/>
    </ligand>
</feature>
<evidence type="ECO:0000256" key="11">
    <source>
        <dbReference type="ARBA" id="ARBA00023163"/>
    </source>
</evidence>
<comment type="PTM">
    <text evidence="12">Upon Fe-S cluster removal intramolecular disulfide bonds are formed.</text>
</comment>
<feature type="binding site" evidence="12">
    <location>
        <position position="55"/>
    </location>
    <ligand>
        <name>[4Fe-4S] cluster</name>
        <dbReference type="ChEBI" id="CHEBI:49883"/>
    </ligand>
</feature>
<dbReference type="GO" id="GO:0003677">
    <property type="term" value="F:DNA binding"/>
    <property type="evidence" value="ECO:0007669"/>
    <property type="project" value="UniProtKB-UniRule"/>
</dbReference>
<dbReference type="PANTHER" id="PTHR38839">
    <property type="entry name" value="TRANSCRIPTIONAL REGULATOR WHID-RELATED"/>
    <property type="match status" value="1"/>
</dbReference>
<evidence type="ECO:0000313" key="14">
    <source>
        <dbReference type="EMBL" id="BBZ75239.1"/>
    </source>
</evidence>
<dbReference type="GO" id="GO:0005737">
    <property type="term" value="C:cytoplasm"/>
    <property type="evidence" value="ECO:0007669"/>
    <property type="project" value="UniProtKB-SubCell"/>
</dbReference>
<dbReference type="GO" id="GO:0035731">
    <property type="term" value="F:dinitrosyl-iron complex binding"/>
    <property type="evidence" value="ECO:0007669"/>
    <property type="project" value="UniProtKB-UniRule"/>
</dbReference>
<evidence type="ECO:0000256" key="8">
    <source>
        <dbReference type="ARBA" id="ARBA00023015"/>
    </source>
</evidence>
<comment type="similarity">
    <text evidence="2 12">Belongs to the WhiB family.</text>
</comment>
<keyword evidence="15" id="KW-1185">Reference proteome</keyword>
<evidence type="ECO:0000259" key="13">
    <source>
        <dbReference type="PROSITE" id="PS51674"/>
    </source>
</evidence>
<comment type="function">
    <text evidence="12">Acts as a transcriptional regulator. Probably redox-responsive. The apo- but not holo-form probably binds DNA.</text>
</comment>
<evidence type="ECO:0000256" key="6">
    <source>
        <dbReference type="ARBA" id="ARBA00023004"/>
    </source>
</evidence>
<dbReference type="PROSITE" id="PS51674">
    <property type="entry name" value="4FE4S_WBL"/>
    <property type="match status" value="1"/>
</dbReference>
<evidence type="ECO:0000256" key="9">
    <source>
        <dbReference type="ARBA" id="ARBA00023125"/>
    </source>
</evidence>
<dbReference type="GO" id="GO:0047134">
    <property type="term" value="F:protein-disulfide reductase [NAD(P)H] activity"/>
    <property type="evidence" value="ECO:0007669"/>
    <property type="project" value="TreeGrafter"/>
</dbReference>
<evidence type="ECO:0000256" key="2">
    <source>
        <dbReference type="ARBA" id="ARBA00006597"/>
    </source>
</evidence>
<keyword evidence="6 12" id="KW-0408">Iron</keyword>
<feature type="domain" description="4Fe-4S Wbl-type" evidence="13">
    <location>
        <begin position="21"/>
        <end position="85"/>
    </location>
</feature>
<keyword evidence="5 12" id="KW-0479">Metal-binding</keyword>
<name>A0A6N4W2M0_9MYCO</name>
<keyword evidence="8 12" id="KW-0805">Transcription regulation</keyword>
<keyword evidence="11 12" id="KW-0804">Transcription</keyword>
<dbReference type="HAMAP" id="MF_01479">
    <property type="entry name" value="WhiB"/>
    <property type="match status" value="1"/>
</dbReference>
<feature type="binding site" evidence="12">
    <location>
        <position position="52"/>
    </location>
    <ligand>
        <name>[4Fe-4S] cluster</name>
        <dbReference type="ChEBI" id="CHEBI:49883"/>
    </ligand>
</feature>
<organism evidence="14 15">
    <name type="scientific">Mycolicibacterium anyangense</name>
    <dbReference type="NCBI Taxonomy" id="1431246"/>
    <lineage>
        <taxon>Bacteria</taxon>
        <taxon>Bacillati</taxon>
        <taxon>Actinomycetota</taxon>
        <taxon>Actinomycetes</taxon>
        <taxon>Mycobacteriales</taxon>
        <taxon>Mycobacteriaceae</taxon>
        <taxon>Mycolicibacterium</taxon>
    </lineage>
</organism>
<dbReference type="AlphaFoldDB" id="A0A6N4W2M0"/>
<evidence type="ECO:0000313" key="15">
    <source>
        <dbReference type="Proteomes" id="UP000467249"/>
    </source>
</evidence>
<evidence type="ECO:0000256" key="3">
    <source>
        <dbReference type="ARBA" id="ARBA00022485"/>
    </source>
</evidence>